<keyword evidence="1" id="KW-1133">Transmembrane helix</keyword>
<dbReference type="GO" id="GO:0031047">
    <property type="term" value="P:regulatory ncRNA-mediated gene silencing"/>
    <property type="evidence" value="ECO:0000318"/>
    <property type="project" value="GO_Central"/>
</dbReference>
<dbReference type="InterPro" id="IPR012337">
    <property type="entry name" value="RNaseH-like_sf"/>
</dbReference>
<dbReference type="GO" id="GO:0005737">
    <property type="term" value="C:cytoplasm"/>
    <property type="evidence" value="ECO:0000318"/>
    <property type="project" value="GO_Central"/>
</dbReference>
<evidence type="ECO:0000259" key="2">
    <source>
        <dbReference type="PROSITE" id="PS50822"/>
    </source>
</evidence>
<dbReference type="SUPFAM" id="SSF53098">
    <property type="entry name" value="Ribonuclease H-like"/>
    <property type="match status" value="1"/>
</dbReference>
<proteinExistence type="predicted"/>
<dbReference type="PANTHER" id="PTHR22891">
    <property type="entry name" value="EUKARYOTIC TRANSLATION INITIATION FACTOR 2C"/>
    <property type="match status" value="1"/>
</dbReference>
<dbReference type="KEGG" id="nta:107810754"/>
<keyword evidence="1" id="KW-0472">Membrane</keyword>
<organism evidence="3">
    <name type="scientific">Nicotiana tabacum</name>
    <name type="common">Common tobacco</name>
    <dbReference type="NCBI Taxonomy" id="4097"/>
    <lineage>
        <taxon>Eukaryota</taxon>
        <taxon>Viridiplantae</taxon>
        <taxon>Streptophyta</taxon>
        <taxon>Embryophyta</taxon>
        <taxon>Tracheophyta</taxon>
        <taxon>Spermatophyta</taxon>
        <taxon>Magnoliopsida</taxon>
        <taxon>eudicotyledons</taxon>
        <taxon>Gunneridae</taxon>
        <taxon>Pentapetalae</taxon>
        <taxon>asterids</taxon>
        <taxon>lamiids</taxon>
        <taxon>Solanales</taxon>
        <taxon>Solanaceae</taxon>
        <taxon>Nicotianoideae</taxon>
        <taxon>Nicotianeae</taxon>
        <taxon>Nicotiana</taxon>
    </lineage>
</organism>
<feature type="transmembrane region" description="Helical" evidence="1">
    <location>
        <begin position="246"/>
        <end position="269"/>
    </location>
</feature>
<dbReference type="GO" id="GO:0003723">
    <property type="term" value="F:RNA binding"/>
    <property type="evidence" value="ECO:0000318"/>
    <property type="project" value="GO_Central"/>
</dbReference>
<dbReference type="Pfam" id="PF02171">
    <property type="entry name" value="Piwi"/>
    <property type="match status" value="1"/>
</dbReference>
<name>A0A1S4BQA3_TOBAC</name>
<feature type="transmembrane region" description="Helical" evidence="1">
    <location>
        <begin position="315"/>
        <end position="337"/>
    </location>
</feature>
<evidence type="ECO:0000313" key="3">
    <source>
        <dbReference type="RefSeq" id="XP_016491060.1"/>
    </source>
</evidence>
<dbReference type="GO" id="GO:0005634">
    <property type="term" value="C:nucleus"/>
    <property type="evidence" value="ECO:0000318"/>
    <property type="project" value="GO_Central"/>
</dbReference>
<keyword evidence="1" id="KW-0812">Transmembrane</keyword>
<protein>
    <submittedName>
        <fullName evidence="3">Uncharacterized protein isoform X1</fullName>
    </submittedName>
</protein>
<dbReference type="Gene3D" id="3.40.50.2300">
    <property type="match status" value="1"/>
</dbReference>
<dbReference type="InterPro" id="IPR003165">
    <property type="entry name" value="Piwi"/>
</dbReference>
<reference evidence="3" key="1">
    <citation type="submission" date="2025-08" db="UniProtKB">
        <authorList>
            <consortium name="RefSeq"/>
        </authorList>
    </citation>
    <scope>IDENTIFICATION</scope>
</reference>
<sequence>MILSSDQENGNDLDYMADQSLAEIAMEQGELSDSEEEIGEGVEFECEEMEDSEGEEIFESEEIINDKNEVSLKNNSLKLLRGFLGLRRRGDICTFLLFMVQAQNGEISQCCLTKHVFKMTKQFLANVSLKINVKVEGRNTVLVDVLSRRISLVSDRPTIIFGADVTHPPLGRILARQLLRWLLLKIGLRLQSMLVWFLLKRIGNCLFPSVEQLHRSLRELYCTEMVLVKDNFIKFFFLNLMQSQDMLGVLVLSPLLCSLHFLLCTFGSFPCSVLHGARTISQWISHKRSCFKQRRCRSYVKEHASTRCWCCCNAYFIFFIWSLLVVCSCAPGLGAYLETASFAENSQYSYYYDKRWASV</sequence>
<dbReference type="OrthoDB" id="10252740at2759"/>
<dbReference type="PaxDb" id="4097-A0A1S4BQA3"/>
<feature type="domain" description="Piwi" evidence="2">
    <location>
        <begin position="108"/>
        <end position="172"/>
    </location>
</feature>
<accession>A0A1S4BQA3</accession>
<gene>
    <name evidence="3" type="primary">LOC107810754</name>
</gene>
<evidence type="ECO:0000256" key="1">
    <source>
        <dbReference type="SAM" id="Phobius"/>
    </source>
</evidence>
<dbReference type="RefSeq" id="XP_016491060.1">
    <property type="nucleotide sequence ID" value="XM_016635574.1"/>
</dbReference>
<dbReference type="AlphaFoldDB" id="A0A1S4BQA3"/>
<dbReference type="GO" id="GO:0004521">
    <property type="term" value="F:RNA endonuclease activity"/>
    <property type="evidence" value="ECO:0000318"/>
    <property type="project" value="GO_Central"/>
</dbReference>
<dbReference type="STRING" id="4097.A0A1S4BQA3"/>
<dbReference type="PROSITE" id="PS50822">
    <property type="entry name" value="PIWI"/>
    <property type="match status" value="1"/>
</dbReference>